<dbReference type="EMBL" id="JADCUA010000016">
    <property type="protein sequence ID" value="KAH9834180.1"/>
    <property type="molecule type" value="Genomic_DNA"/>
</dbReference>
<reference evidence="2 3" key="1">
    <citation type="journal article" date="2021" name="Environ. Microbiol.">
        <title>Gene family expansions and transcriptome signatures uncover fungal adaptations to wood decay.</title>
        <authorList>
            <person name="Hage H."/>
            <person name="Miyauchi S."/>
            <person name="Viragh M."/>
            <person name="Drula E."/>
            <person name="Min B."/>
            <person name="Chaduli D."/>
            <person name="Navarro D."/>
            <person name="Favel A."/>
            <person name="Norest M."/>
            <person name="Lesage-Meessen L."/>
            <person name="Balint B."/>
            <person name="Merenyi Z."/>
            <person name="de Eugenio L."/>
            <person name="Morin E."/>
            <person name="Martinez A.T."/>
            <person name="Baldrian P."/>
            <person name="Stursova M."/>
            <person name="Martinez M.J."/>
            <person name="Novotny C."/>
            <person name="Magnuson J.K."/>
            <person name="Spatafora J.W."/>
            <person name="Maurice S."/>
            <person name="Pangilinan J."/>
            <person name="Andreopoulos W."/>
            <person name="LaButti K."/>
            <person name="Hundley H."/>
            <person name="Na H."/>
            <person name="Kuo A."/>
            <person name="Barry K."/>
            <person name="Lipzen A."/>
            <person name="Henrissat B."/>
            <person name="Riley R."/>
            <person name="Ahrendt S."/>
            <person name="Nagy L.G."/>
            <person name="Grigoriev I.V."/>
            <person name="Martin F."/>
            <person name="Rosso M.N."/>
        </authorList>
    </citation>
    <scope>NUCLEOTIDE SEQUENCE [LARGE SCALE GENOMIC DNA]</scope>
    <source>
        <strain evidence="2 3">CIRM-BRFM 1785</strain>
    </source>
</reference>
<dbReference type="GeneID" id="71997444"/>
<proteinExistence type="predicted"/>
<dbReference type="Proteomes" id="UP000814176">
    <property type="component" value="Unassembled WGS sequence"/>
</dbReference>
<sequence length="313" mass="31677">MKSVAVLPILAASVLASSALIPTDVSSACSSYLNSFNQDTSLESCISPLVKATAQFGAGANSTSNPTSSAVSSALSSLCSATTCSSQTIRTQLANLYSACTAELTSSANKDVLRTYDVLYSIVPLQQAMCSKNSNGDYCVVAGSNSSSSSGTNDAASTATGESFSSISEYLYSDASSPSSVARRDNSQATVSIVPNTTTFAENNILFLFLSPNLSSSELCTSCTRSVITAYTDFESNVPYAPGLQSSTLMSGQTALYKGIISTCGSSFMSGGAQAAGAISSGETSGAPPSIAVSAKAVSAVFGAAALAFFAML</sequence>
<gene>
    <name evidence="2" type="ORF">C8Q71DRAFT_165284</name>
</gene>
<feature type="chain" id="PRO_5046615241" evidence="1">
    <location>
        <begin position="17"/>
        <end position="313"/>
    </location>
</feature>
<name>A0ABQ8KA17_9APHY</name>
<comment type="caution">
    <text evidence="2">The sequence shown here is derived from an EMBL/GenBank/DDBJ whole genome shotgun (WGS) entry which is preliminary data.</text>
</comment>
<protein>
    <submittedName>
        <fullName evidence="2">Uncharacterized protein</fullName>
    </submittedName>
</protein>
<keyword evidence="1" id="KW-0732">Signal</keyword>
<accession>A0ABQ8KA17</accession>
<evidence type="ECO:0000256" key="1">
    <source>
        <dbReference type="SAM" id="SignalP"/>
    </source>
</evidence>
<feature type="signal peptide" evidence="1">
    <location>
        <begin position="1"/>
        <end position="16"/>
    </location>
</feature>
<keyword evidence="3" id="KW-1185">Reference proteome</keyword>
<dbReference type="RefSeq" id="XP_047776836.1">
    <property type="nucleotide sequence ID" value="XM_047916712.1"/>
</dbReference>
<evidence type="ECO:0000313" key="3">
    <source>
        <dbReference type="Proteomes" id="UP000814176"/>
    </source>
</evidence>
<evidence type="ECO:0000313" key="2">
    <source>
        <dbReference type="EMBL" id="KAH9834180.1"/>
    </source>
</evidence>
<organism evidence="2 3">
    <name type="scientific">Rhodofomes roseus</name>
    <dbReference type="NCBI Taxonomy" id="34475"/>
    <lineage>
        <taxon>Eukaryota</taxon>
        <taxon>Fungi</taxon>
        <taxon>Dikarya</taxon>
        <taxon>Basidiomycota</taxon>
        <taxon>Agaricomycotina</taxon>
        <taxon>Agaricomycetes</taxon>
        <taxon>Polyporales</taxon>
        <taxon>Rhodofomes</taxon>
    </lineage>
</organism>